<proteinExistence type="predicted"/>
<dbReference type="OrthoDB" id="978691at2"/>
<evidence type="ECO:0000313" key="2">
    <source>
        <dbReference type="Proteomes" id="UP000245535"/>
    </source>
</evidence>
<dbReference type="RefSeq" id="WP_109618823.1">
    <property type="nucleotide sequence ID" value="NZ_QGDO01000003.1"/>
</dbReference>
<evidence type="ECO:0008006" key="3">
    <source>
        <dbReference type="Google" id="ProtNLM"/>
    </source>
</evidence>
<accession>A0A315ZAF5</accession>
<dbReference type="Proteomes" id="UP000245535">
    <property type="component" value="Unassembled WGS sequence"/>
</dbReference>
<comment type="caution">
    <text evidence="1">The sequence shown here is derived from an EMBL/GenBank/DDBJ whole genome shotgun (WGS) entry which is preliminary data.</text>
</comment>
<name>A0A315ZAF5_SEDFL</name>
<reference evidence="1 2" key="1">
    <citation type="submission" date="2018-03" db="EMBL/GenBank/DDBJ databases">
        <title>Genomic Encyclopedia of Archaeal and Bacterial Type Strains, Phase II (KMG-II): from individual species to whole genera.</title>
        <authorList>
            <person name="Goeker M."/>
        </authorList>
    </citation>
    <scope>NUCLEOTIDE SEQUENCE [LARGE SCALE GENOMIC DNA]</scope>
    <source>
        <strain evidence="1 2">DSM 28229</strain>
    </source>
</reference>
<dbReference type="AlphaFoldDB" id="A0A315ZAF5"/>
<evidence type="ECO:0000313" key="1">
    <source>
        <dbReference type="EMBL" id="PWJ42139.1"/>
    </source>
</evidence>
<keyword evidence="2" id="KW-1185">Reference proteome</keyword>
<organism evidence="1 2">
    <name type="scientific">Sediminitomix flava</name>
    <dbReference type="NCBI Taxonomy" id="379075"/>
    <lineage>
        <taxon>Bacteria</taxon>
        <taxon>Pseudomonadati</taxon>
        <taxon>Bacteroidota</taxon>
        <taxon>Cytophagia</taxon>
        <taxon>Cytophagales</taxon>
        <taxon>Flammeovirgaceae</taxon>
        <taxon>Sediminitomix</taxon>
    </lineage>
</organism>
<sequence length="163" mass="18626">MYKEINTISPSSKVWIYQASRELTQDEQKDIQIALRGFVESWQTHGAPVFGSCDILYKRFLLILAEEDQNAPSGCSIDSSVGLIREIENKYQITLLDRSQIALMNTDGDIFTKGLNELKEAVSSGEISEETTVFNNTITNYQSFESSWKQKASESWMKKYFKN</sequence>
<protein>
    <recommendedName>
        <fullName evidence="3">ABC transporter ATPase</fullName>
    </recommendedName>
</protein>
<dbReference type="EMBL" id="QGDO01000003">
    <property type="protein sequence ID" value="PWJ42139.1"/>
    <property type="molecule type" value="Genomic_DNA"/>
</dbReference>
<gene>
    <name evidence="1" type="ORF">BC781_103389</name>
</gene>